<evidence type="ECO:0000313" key="7">
    <source>
        <dbReference type="Proteomes" id="UP001233535"/>
    </source>
</evidence>
<feature type="transmembrane region" description="Helical" evidence="5">
    <location>
        <begin position="206"/>
        <end position="223"/>
    </location>
</feature>
<dbReference type="InterPro" id="IPR002033">
    <property type="entry name" value="TatC"/>
</dbReference>
<protein>
    <recommendedName>
        <fullName evidence="5">Sec-independent protein translocase protein TatC</fullName>
    </recommendedName>
</protein>
<proteinExistence type="inferred from homology"/>
<keyword evidence="5" id="KW-0653">Protein transport</keyword>
<comment type="similarity">
    <text evidence="5">Belongs to the TatC family.</text>
</comment>
<dbReference type="Proteomes" id="UP001233535">
    <property type="component" value="Unassembled WGS sequence"/>
</dbReference>
<dbReference type="Pfam" id="PF00902">
    <property type="entry name" value="TatC"/>
    <property type="match status" value="1"/>
</dbReference>
<keyword evidence="2 5" id="KW-0812">Transmembrane</keyword>
<keyword evidence="7" id="KW-1185">Reference proteome</keyword>
<reference evidence="6 7" key="1">
    <citation type="submission" date="2023-04" db="EMBL/GenBank/DDBJ databases">
        <title>Lysobacter sp. strain UC isolated from soil sample.</title>
        <authorList>
            <person name="Choksket S."/>
            <person name="Harshvardhan F."/>
            <person name="Rana R."/>
            <person name="Patil P.B."/>
            <person name="Korpole S."/>
        </authorList>
    </citation>
    <scope>NUCLEOTIDE SEQUENCE [LARGE SCALE GENOMIC DNA]</scope>
    <source>
        <strain evidence="6 7">UC</strain>
    </source>
</reference>
<comment type="function">
    <text evidence="5">Part of the twin-arginine translocation (Tat) system that transports large folded proteins containing a characteristic twin-arginine motif in their signal peptide across membranes. Together with TatB, TatC is part of a receptor directly interacting with Tat signal peptides.</text>
</comment>
<dbReference type="HAMAP" id="MF_00902">
    <property type="entry name" value="TatC"/>
    <property type="match status" value="1"/>
</dbReference>
<comment type="caution">
    <text evidence="6">The sequence shown here is derived from an EMBL/GenBank/DDBJ whole genome shotgun (WGS) entry which is preliminary data.</text>
</comment>
<dbReference type="InterPro" id="IPR019820">
    <property type="entry name" value="Sec-indep_translocase_CS"/>
</dbReference>
<gene>
    <name evidence="5 6" type="primary">tatC</name>
    <name evidence="6" type="ORF">P8609_16380</name>
</gene>
<sequence length="265" mass="28866">MNRDHDPYSSHAQAADGAEPRLIDHLIELRARLLRAVAGLILVFVILLPFAADIYAVLAQPLLGSLPESGRLVAVDPAGGFFVPVKLAFFSALLLTMPWLLYQAWAFVAPGLYHREKRLAMPLLVSAVALFYTGCAFAFFLVLPSVFGFLARFTPEVVAMTPDIAKYLDFVLVIFLAFGASFELPVALVILVLLGWVTPQQLRESRGYAIVGVFVVAAIITPPDVVSQLMLAIPMCILYELGIVASRWLKPREDAGTTPGQTPTA</sequence>
<name>A0ABU1CHW8_9GAMM</name>
<organism evidence="6 7">
    <name type="scientific">Lysobacter arvi</name>
    <dbReference type="NCBI Taxonomy" id="3038776"/>
    <lineage>
        <taxon>Bacteria</taxon>
        <taxon>Pseudomonadati</taxon>
        <taxon>Pseudomonadota</taxon>
        <taxon>Gammaproteobacteria</taxon>
        <taxon>Lysobacterales</taxon>
        <taxon>Lysobacteraceae</taxon>
        <taxon>Lysobacter</taxon>
    </lineage>
</organism>
<dbReference type="NCBIfam" id="TIGR00945">
    <property type="entry name" value="tatC"/>
    <property type="match status" value="1"/>
</dbReference>
<keyword evidence="5" id="KW-0811">Translocation</keyword>
<dbReference type="RefSeq" id="WP_309263656.1">
    <property type="nucleotide sequence ID" value="NZ_JARUHG010000006.1"/>
</dbReference>
<dbReference type="PRINTS" id="PR01840">
    <property type="entry name" value="TATCFAMILY"/>
</dbReference>
<evidence type="ECO:0000256" key="4">
    <source>
        <dbReference type="ARBA" id="ARBA00023136"/>
    </source>
</evidence>
<dbReference type="PROSITE" id="PS01218">
    <property type="entry name" value="TATC"/>
    <property type="match status" value="1"/>
</dbReference>
<feature type="transmembrane region" description="Helical" evidence="5">
    <location>
        <begin position="170"/>
        <end position="194"/>
    </location>
</feature>
<evidence type="ECO:0000256" key="5">
    <source>
        <dbReference type="HAMAP-Rule" id="MF_00902"/>
    </source>
</evidence>
<evidence type="ECO:0000256" key="3">
    <source>
        <dbReference type="ARBA" id="ARBA00022989"/>
    </source>
</evidence>
<evidence type="ECO:0000256" key="2">
    <source>
        <dbReference type="ARBA" id="ARBA00022692"/>
    </source>
</evidence>
<feature type="transmembrane region" description="Helical" evidence="5">
    <location>
        <begin position="78"/>
        <end position="102"/>
    </location>
</feature>
<accession>A0ABU1CHW8</accession>
<evidence type="ECO:0000313" key="6">
    <source>
        <dbReference type="EMBL" id="MDR0184542.1"/>
    </source>
</evidence>
<keyword evidence="4 5" id="KW-0472">Membrane</keyword>
<evidence type="ECO:0000256" key="1">
    <source>
        <dbReference type="ARBA" id="ARBA00004141"/>
    </source>
</evidence>
<dbReference type="PANTHER" id="PTHR30371:SF0">
    <property type="entry name" value="SEC-INDEPENDENT PROTEIN TRANSLOCASE PROTEIN TATC, CHLOROPLASTIC-RELATED"/>
    <property type="match status" value="1"/>
</dbReference>
<dbReference type="EMBL" id="JARUHG010000006">
    <property type="protein sequence ID" value="MDR0184542.1"/>
    <property type="molecule type" value="Genomic_DNA"/>
</dbReference>
<feature type="transmembrane region" description="Helical" evidence="5">
    <location>
        <begin position="33"/>
        <end position="58"/>
    </location>
</feature>
<keyword evidence="3 5" id="KW-1133">Transmembrane helix</keyword>
<dbReference type="PANTHER" id="PTHR30371">
    <property type="entry name" value="SEC-INDEPENDENT PROTEIN TRANSLOCASE PROTEIN TATC"/>
    <property type="match status" value="1"/>
</dbReference>
<comment type="subunit">
    <text evidence="5">The Tat system comprises two distinct complexes: a TatABC complex, containing multiple copies of TatA, TatB and TatC subunits, and a separate TatA complex, containing only TatA subunits. Substrates initially bind to the TatABC complex, which probably triggers association of the separate TatA complex to form the active translocon.</text>
</comment>
<comment type="subcellular location">
    <subcellularLocation>
        <location evidence="5">Cell membrane</location>
        <topology evidence="5">Multi-pass membrane protein</topology>
    </subcellularLocation>
    <subcellularLocation>
        <location evidence="1">Membrane</location>
        <topology evidence="1">Multi-pass membrane protein</topology>
    </subcellularLocation>
</comment>
<feature type="transmembrane region" description="Helical" evidence="5">
    <location>
        <begin position="123"/>
        <end position="150"/>
    </location>
</feature>
<comment type="caution">
    <text evidence="5">Lacks conserved residue(s) required for the propagation of feature annotation.</text>
</comment>
<keyword evidence="5" id="KW-0813">Transport</keyword>
<keyword evidence="5" id="KW-1003">Cell membrane</keyword>